<keyword evidence="3 10" id="KW-1003">Cell membrane</keyword>
<dbReference type="GO" id="GO:0005886">
    <property type="term" value="C:plasma membrane"/>
    <property type="evidence" value="ECO:0007669"/>
    <property type="project" value="UniProtKB-SubCell"/>
</dbReference>
<evidence type="ECO:0000313" key="13">
    <source>
        <dbReference type="Proteomes" id="UP000247594"/>
    </source>
</evidence>
<keyword evidence="7 10" id="KW-0029">Amino-acid transport</keyword>
<dbReference type="Proteomes" id="UP001347884">
    <property type="component" value="Unassembled WGS sequence"/>
</dbReference>
<evidence type="ECO:0000256" key="7">
    <source>
        <dbReference type="ARBA" id="ARBA00022970"/>
    </source>
</evidence>
<evidence type="ECO:0000313" key="12">
    <source>
        <dbReference type="EMBL" id="PXZ39034.1"/>
    </source>
</evidence>
<gene>
    <name evidence="10 11" type="primary">sstT</name>
    <name evidence="12" type="ORF">DM482_06495</name>
    <name evidence="11" type="ORF">M5S13_08345</name>
</gene>
<reference evidence="12 13" key="1">
    <citation type="submission" date="2018-06" db="EMBL/GenBank/DDBJ databases">
        <authorList>
            <person name="Teymurazov M."/>
            <person name="Kislichkina A."/>
            <person name="Abaymova A."/>
            <person name="Mukhina T."/>
            <person name="Mayskaya N."/>
            <person name="Svetoch E."/>
            <person name="Bogun A."/>
        </authorList>
    </citation>
    <scope>NUCLEOTIDE SEQUENCE [LARGE SCALE GENOMIC DNA]</scope>
    <source>
        <strain evidence="12 13">SCPM-O-B-8406</strain>
    </source>
</reference>
<reference evidence="11 14" key="2">
    <citation type="journal article" date="2022" name="Front. Microbiol.">
        <title>Commensal bacteria contribute to the growth of multidrug-resistant Avibacterium paragallinarum in chickens.</title>
        <authorList>
            <person name="Zhu J."/>
            <person name="Chen Y."/>
            <person name="Wu Y."/>
            <person name="Wang Y."/>
            <person name="Zhu K."/>
        </authorList>
    </citation>
    <scope>NUCLEOTIDE SEQUENCE [LARGE SCALE GENOMIC DNA]</scope>
    <source>
        <strain evidence="11 14">AV25</strain>
    </source>
</reference>
<dbReference type="GO" id="GO:0005295">
    <property type="term" value="F:neutral L-amino acid:sodium symporter activity"/>
    <property type="evidence" value="ECO:0007669"/>
    <property type="project" value="TreeGrafter"/>
</dbReference>
<sequence length="414" mass="43512">MNTSRLYSLFFQGSLVKRISIGLLLGLLIALISPSLQGVLGFSIAEKVGFLGKVFVRSLRAVAPILVFLLVISAIANKRIGAQSNMKSVVILYLLGTFLAALTAVLFSFAFPTEIALQTQDNSLTPPSEVSQVLGTLVLNVVDNPINALFNANFIGILSWAIGLGVVLRHASDTTKNVMNDLSEGVSKIVYFIISFAPIGVFGLVAETLADKGLGALLNYIQLLFVLIGAMLFTAFVVNPILVYWKIRRNPYPLIWTCVRESGLTAFFTRSSAANIPVNMALAKRLNLKEETYSVSIPLGATINMAGAAITITVLTLAAVHTLGVEVSIPTAVLLSVVASVCACGASGVAGGSLLLIPLACSLFGISNDIAAQVMGVGFIIGVLQDSAETALNSSTDVVFTAAACIAEENAKQG</sequence>
<dbReference type="AlphaFoldDB" id="A0AAE5THV0"/>
<comment type="caution">
    <text evidence="12">The sequence shown here is derived from an EMBL/GenBank/DDBJ whole genome shotgun (WGS) entry which is preliminary data.</text>
</comment>
<dbReference type="SUPFAM" id="SSF118215">
    <property type="entry name" value="Proton glutamate symport protein"/>
    <property type="match status" value="1"/>
</dbReference>
<dbReference type="FunFam" id="1.10.3860.10:FF:000003">
    <property type="entry name" value="Serine/threonine transporter sstT"/>
    <property type="match status" value="1"/>
</dbReference>
<evidence type="ECO:0000313" key="14">
    <source>
        <dbReference type="Proteomes" id="UP001347884"/>
    </source>
</evidence>
<evidence type="ECO:0000256" key="5">
    <source>
        <dbReference type="ARBA" id="ARBA00022692"/>
    </source>
</evidence>
<keyword evidence="9 10" id="KW-0472">Membrane</keyword>
<evidence type="ECO:0000313" key="11">
    <source>
        <dbReference type="EMBL" id="MEE6041896.1"/>
    </source>
</evidence>
<dbReference type="InterPro" id="IPR036458">
    <property type="entry name" value="Na:dicarbo_symporter_sf"/>
</dbReference>
<keyword evidence="2 10" id="KW-0813">Transport</keyword>
<name>A0AAE5THV0_AVIPA</name>
<dbReference type="Gene3D" id="1.10.3860.10">
    <property type="entry name" value="Sodium:dicarboxylate symporter"/>
    <property type="match status" value="1"/>
</dbReference>
<feature type="transmembrane region" description="Helical" evidence="10">
    <location>
        <begin position="295"/>
        <end position="320"/>
    </location>
</feature>
<dbReference type="RefSeq" id="WP_110479432.1">
    <property type="nucleotide sequence ID" value="NZ_CP081939.1"/>
</dbReference>
<feature type="transmembrane region" description="Helical" evidence="10">
    <location>
        <begin position="221"/>
        <end position="245"/>
    </location>
</feature>
<keyword evidence="4" id="KW-0997">Cell inner membrane</keyword>
<keyword evidence="8 10" id="KW-1133">Transmembrane helix</keyword>
<dbReference type="PANTHER" id="PTHR42865:SF8">
    <property type="entry name" value="SERINE_THREONINE TRANSPORTER SSTT"/>
    <property type="match status" value="1"/>
</dbReference>
<keyword evidence="6 10" id="KW-0769">Symport</keyword>
<comment type="function">
    <text evidence="10">Involved in the import of serine and threonine into the cell, with the concomitant import of sodium (symport system).</text>
</comment>
<keyword evidence="5 10" id="KW-0812">Transmembrane</keyword>
<keyword evidence="14" id="KW-1185">Reference proteome</keyword>
<proteinExistence type="inferred from homology"/>
<dbReference type="HAMAP" id="MF_01582">
    <property type="entry name" value="Ser_Thr_transp_SstT"/>
    <property type="match status" value="1"/>
</dbReference>
<dbReference type="GO" id="GO:0032329">
    <property type="term" value="P:serine transport"/>
    <property type="evidence" value="ECO:0007669"/>
    <property type="project" value="InterPro"/>
</dbReference>
<dbReference type="InterPro" id="IPR023025">
    <property type="entry name" value="Ser_Thr_transp_SstT"/>
</dbReference>
<feature type="transmembrane region" description="Helical" evidence="10">
    <location>
        <begin position="332"/>
        <end position="357"/>
    </location>
</feature>
<feature type="transmembrane region" description="Helical" evidence="10">
    <location>
        <begin position="148"/>
        <end position="168"/>
    </location>
</feature>
<feature type="transmembrane region" description="Helical" evidence="10">
    <location>
        <begin position="189"/>
        <end position="209"/>
    </location>
</feature>
<dbReference type="EMBL" id="JAMDKF010000017">
    <property type="protein sequence ID" value="MEE6041896.1"/>
    <property type="molecule type" value="Genomic_DNA"/>
</dbReference>
<evidence type="ECO:0000256" key="6">
    <source>
        <dbReference type="ARBA" id="ARBA00022847"/>
    </source>
</evidence>
<dbReference type="Proteomes" id="UP000247594">
    <property type="component" value="Unassembled WGS sequence"/>
</dbReference>
<comment type="catalytic activity">
    <reaction evidence="10">
        <text>L-threonine(in) + Na(+)(in) = L-threonine(out) + Na(+)(out)</text>
        <dbReference type="Rhea" id="RHEA:69999"/>
        <dbReference type="ChEBI" id="CHEBI:29101"/>
        <dbReference type="ChEBI" id="CHEBI:57926"/>
    </reaction>
</comment>
<organism evidence="12 13">
    <name type="scientific">Avibacterium paragallinarum</name>
    <name type="common">Haemophilus gallinarum</name>
    <dbReference type="NCBI Taxonomy" id="728"/>
    <lineage>
        <taxon>Bacteria</taxon>
        <taxon>Pseudomonadati</taxon>
        <taxon>Pseudomonadota</taxon>
        <taxon>Gammaproteobacteria</taxon>
        <taxon>Pasteurellales</taxon>
        <taxon>Pasteurellaceae</taxon>
        <taxon>Avibacterium</taxon>
    </lineage>
</organism>
<evidence type="ECO:0000256" key="9">
    <source>
        <dbReference type="ARBA" id="ARBA00023136"/>
    </source>
</evidence>
<feature type="transmembrane region" description="Helical" evidence="10">
    <location>
        <begin position="89"/>
        <end position="111"/>
    </location>
</feature>
<dbReference type="NCBIfam" id="NF010151">
    <property type="entry name" value="PRK13628.1"/>
    <property type="match status" value="1"/>
</dbReference>
<dbReference type="InterPro" id="IPR001991">
    <property type="entry name" value="Na-dicarboxylate_symporter"/>
</dbReference>
<comment type="catalytic activity">
    <reaction evidence="10">
        <text>L-serine(in) + Na(+)(in) = L-serine(out) + Na(+)(out)</text>
        <dbReference type="Rhea" id="RHEA:29575"/>
        <dbReference type="ChEBI" id="CHEBI:29101"/>
        <dbReference type="ChEBI" id="CHEBI:33384"/>
    </reaction>
</comment>
<evidence type="ECO:0000256" key="1">
    <source>
        <dbReference type="ARBA" id="ARBA00004141"/>
    </source>
</evidence>
<dbReference type="GO" id="GO:0015826">
    <property type="term" value="P:threonine transport"/>
    <property type="evidence" value="ECO:0007669"/>
    <property type="project" value="InterPro"/>
</dbReference>
<reference evidence="11" key="3">
    <citation type="submission" date="2022-05" db="EMBL/GenBank/DDBJ databases">
        <authorList>
            <person name="Chen Y."/>
            <person name="Zhu J."/>
            <person name="Zhu K."/>
        </authorList>
    </citation>
    <scope>NUCLEOTIDE SEQUENCE</scope>
    <source>
        <strain evidence="11">AV25</strain>
    </source>
</reference>
<protein>
    <recommendedName>
        <fullName evidence="10">Serine/threonine transporter SstT</fullName>
    </recommendedName>
    <alternativeName>
        <fullName evidence="10">Na(+)/serine-threonine symporter</fullName>
    </alternativeName>
</protein>
<dbReference type="PANTHER" id="PTHR42865">
    <property type="entry name" value="PROTON/GLUTAMATE-ASPARTATE SYMPORTER"/>
    <property type="match status" value="1"/>
</dbReference>
<feature type="transmembrane region" description="Helical" evidence="10">
    <location>
        <begin position="21"/>
        <end position="45"/>
    </location>
</feature>
<evidence type="ECO:0000256" key="3">
    <source>
        <dbReference type="ARBA" id="ARBA00022475"/>
    </source>
</evidence>
<dbReference type="PRINTS" id="PR00173">
    <property type="entry name" value="EDTRNSPORT"/>
</dbReference>
<evidence type="ECO:0000256" key="4">
    <source>
        <dbReference type="ARBA" id="ARBA00022519"/>
    </source>
</evidence>
<feature type="transmembrane region" description="Helical" evidence="10">
    <location>
        <begin position="57"/>
        <end position="77"/>
    </location>
</feature>
<dbReference type="Pfam" id="PF00375">
    <property type="entry name" value="SDF"/>
    <property type="match status" value="1"/>
</dbReference>
<evidence type="ECO:0000256" key="2">
    <source>
        <dbReference type="ARBA" id="ARBA00022448"/>
    </source>
</evidence>
<dbReference type="EMBL" id="QJPJ01000008">
    <property type="protein sequence ID" value="PXZ39034.1"/>
    <property type="molecule type" value="Genomic_DNA"/>
</dbReference>
<accession>A0AAE5THV0</accession>
<evidence type="ECO:0000256" key="8">
    <source>
        <dbReference type="ARBA" id="ARBA00022989"/>
    </source>
</evidence>
<comment type="subcellular location">
    <subcellularLocation>
        <location evidence="10">Cell membrane</location>
        <topology evidence="10">Multi-pass membrane protein</topology>
    </subcellularLocation>
    <subcellularLocation>
        <location evidence="1">Membrane</location>
        <topology evidence="1">Multi-pass membrane protein</topology>
    </subcellularLocation>
</comment>
<comment type="similarity">
    <text evidence="10">Belongs to the dicarboxylate/amino acid:cation symporter (DAACS) (TC 2.A.23) family.</text>
</comment>
<evidence type="ECO:0000256" key="10">
    <source>
        <dbReference type="HAMAP-Rule" id="MF_01582"/>
    </source>
</evidence>